<accession>A0AAV7P932</accession>
<proteinExistence type="predicted"/>
<feature type="region of interest" description="Disordered" evidence="1">
    <location>
        <begin position="1"/>
        <end position="27"/>
    </location>
</feature>
<sequence length="125" mass="13559">MSTEGASMQELDKSDKLESAASSEGICPDLRVDGRGVMLKALSVELKGGFETSIASQVEIRGLCEDLGKKIDDLAGRTDTLEVGKLRMVAEENNEQIRYLKEEGAGVMAKMESLVSQGPRRVGRR</sequence>
<comment type="caution">
    <text evidence="2">The sequence shown here is derived from an EMBL/GenBank/DDBJ whole genome shotgun (WGS) entry which is preliminary data.</text>
</comment>
<evidence type="ECO:0000256" key="1">
    <source>
        <dbReference type="SAM" id="MobiDB-lite"/>
    </source>
</evidence>
<reference evidence="2" key="1">
    <citation type="journal article" date="2022" name="bioRxiv">
        <title>Sequencing and chromosome-scale assembly of the giantPleurodeles waltlgenome.</title>
        <authorList>
            <person name="Brown T."/>
            <person name="Elewa A."/>
            <person name="Iarovenko S."/>
            <person name="Subramanian E."/>
            <person name="Araus A.J."/>
            <person name="Petzold A."/>
            <person name="Susuki M."/>
            <person name="Suzuki K.-i.T."/>
            <person name="Hayashi T."/>
            <person name="Toyoda A."/>
            <person name="Oliveira C."/>
            <person name="Osipova E."/>
            <person name="Leigh N.D."/>
            <person name="Simon A."/>
            <person name="Yun M.H."/>
        </authorList>
    </citation>
    <scope>NUCLEOTIDE SEQUENCE</scope>
    <source>
        <strain evidence="2">20211129_DDA</strain>
        <tissue evidence="2">Liver</tissue>
    </source>
</reference>
<dbReference type="AlphaFoldDB" id="A0AAV7P932"/>
<organism evidence="2 3">
    <name type="scientific">Pleurodeles waltl</name>
    <name type="common">Iberian ribbed newt</name>
    <dbReference type="NCBI Taxonomy" id="8319"/>
    <lineage>
        <taxon>Eukaryota</taxon>
        <taxon>Metazoa</taxon>
        <taxon>Chordata</taxon>
        <taxon>Craniata</taxon>
        <taxon>Vertebrata</taxon>
        <taxon>Euteleostomi</taxon>
        <taxon>Amphibia</taxon>
        <taxon>Batrachia</taxon>
        <taxon>Caudata</taxon>
        <taxon>Salamandroidea</taxon>
        <taxon>Salamandridae</taxon>
        <taxon>Pleurodelinae</taxon>
        <taxon>Pleurodeles</taxon>
    </lineage>
</organism>
<evidence type="ECO:0000313" key="2">
    <source>
        <dbReference type="EMBL" id="KAJ1123670.1"/>
    </source>
</evidence>
<name>A0AAV7P932_PLEWA</name>
<evidence type="ECO:0000313" key="3">
    <source>
        <dbReference type="Proteomes" id="UP001066276"/>
    </source>
</evidence>
<dbReference type="EMBL" id="JANPWB010000011">
    <property type="protein sequence ID" value="KAJ1123670.1"/>
    <property type="molecule type" value="Genomic_DNA"/>
</dbReference>
<keyword evidence="3" id="KW-1185">Reference proteome</keyword>
<protein>
    <submittedName>
        <fullName evidence="2">Uncharacterized protein</fullName>
    </submittedName>
</protein>
<dbReference type="Proteomes" id="UP001066276">
    <property type="component" value="Chromosome 7"/>
</dbReference>
<gene>
    <name evidence="2" type="ORF">NDU88_002138</name>
</gene>